<dbReference type="InterPro" id="IPR029063">
    <property type="entry name" value="SAM-dependent_MTases_sf"/>
</dbReference>
<dbReference type="InterPro" id="IPR014816">
    <property type="entry name" value="tRNA_MeTrfase_Gcd14"/>
</dbReference>
<evidence type="ECO:0000256" key="1">
    <source>
        <dbReference type="ARBA" id="ARBA00022603"/>
    </source>
</evidence>
<organism evidence="7 8">
    <name type="scientific">Brevibacterium otitidis</name>
    <dbReference type="NCBI Taxonomy" id="53364"/>
    <lineage>
        <taxon>Bacteria</taxon>
        <taxon>Bacillati</taxon>
        <taxon>Actinomycetota</taxon>
        <taxon>Actinomycetes</taxon>
        <taxon>Micrococcales</taxon>
        <taxon>Brevibacteriaceae</taxon>
        <taxon>Brevibacterium</taxon>
    </lineage>
</organism>
<dbReference type="Pfam" id="PF14801">
    <property type="entry name" value="TrmI-like_N"/>
    <property type="match status" value="1"/>
</dbReference>
<dbReference type="InterPro" id="IPR049470">
    <property type="entry name" value="TRM61_C"/>
</dbReference>
<keyword evidence="3" id="KW-0949">S-adenosyl-L-methionine</keyword>
<dbReference type="Gene3D" id="3.40.50.150">
    <property type="entry name" value="Vaccinia Virus protein VP39"/>
    <property type="match status" value="1"/>
</dbReference>
<sequence length="363" mass="38891">MNGQQASGAPIRRGPFRIGDKVQLTDPKGRMHTIVLTAGGTFHAHTGTLEHDQLLGQPEGVTVRNSSGTSYQALRPLLEDFVLSMPRGAAVIYPKDAALITTLGDIFPGAVVVEAGVGSGALTLSLLRAVGDQGRVHSFEKRPDFAEIAAGNIADFFGGPHPAWSCTTGDLAAELPQAFGPGDVDRVVLDMLAPWECLPAVTEALIPGGVLIVYVATATQLSRTAEAIRATGTYTEPHAMESMVRDWHLEGLAVRPVHRMIGHTGFLLFARRLAPGTQPLERKRRPQGSEPSAEDRAHWEGGEFTDETLGHRYATGKKMRRLKREVGSRKKAEEASAQQADTAAAPKGPDQTDSDDTAAKENQ</sequence>
<keyword evidence="8" id="KW-1185">Reference proteome</keyword>
<evidence type="ECO:0000256" key="5">
    <source>
        <dbReference type="SAM" id="MobiDB-lite"/>
    </source>
</evidence>
<evidence type="ECO:0000256" key="2">
    <source>
        <dbReference type="ARBA" id="ARBA00022679"/>
    </source>
</evidence>
<evidence type="ECO:0000313" key="7">
    <source>
        <dbReference type="EMBL" id="MFB9775189.1"/>
    </source>
</evidence>
<protein>
    <submittedName>
        <fullName evidence="7">tRNA (Adenine-N1)-methyltransferase</fullName>
    </submittedName>
</protein>
<dbReference type="PANTHER" id="PTHR12133">
    <property type="entry name" value="TRNA (ADENINE(58)-N(1))-METHYLTRANSFERASE"/>
    <property type="match status" value="1"/>
</dbReference>
<evidence type="ECO:0000256" key="3">
    <source>
        <dbReference type="ARBA" id="ARBA00022691"/>
    </source>
</evidence>
<feature type="domain" description="tRNA (adenine(58)-N(1))-methyltransferase catalytic subunit TRM61 C-terminal" evidence="6">
    <location>
        <begin position="78"/>
        <end position="248"/>
    </location>
</feature>
<proteinExistence type="predicted"/>
<dbReference type="Pfam" id="PF08704">
    <property type="entry name" value="GCD14"/>
    <property type="match status" value="1"/>
</dbReference>
<dbReference type="EMBL" id="JBHMAU010000018">
    <property type="protein sequence ID" value="MFB9775189.1"/>
    <property type="molecule type" value="Genomic_DNA"/>
</dbReference>
<evidence type="ECO:0000256" key="4">
    <source>
        <dbReference type="ARBA" id="ARBA00022694"/>
    </source>
</evidence>
<dbReference type="CDD" id="cd02440">
    <property type="entry name" value="AdoMet_MTases"/>
    <property type="match status" value="1"/>
</dbReference>
<keyword evidence="4" id="KW-0819">tRNA processing</keyword>
<name>A0ABV5WZQ3_9MICO</name>
<gene>
    <name evidence="7" type="ORF">ACFFN1_01960</name>
</gene>
<feature type="region of interest" description="Disordered" evidence="5">
    <location>
        <begin position="278"/>
        <end position="363"/>
    </location>
</feature>
<dbReference type="Gene3D" id="3.10.330.20">
    <property type="match status" value="1"/>
</dbReference>
<feature type="compositionally biased region" description="Basic residues" evidence="5">
    <location>
        <begin position="314"/>
        <end position="323"/>
    </location>
</feature>
<evidence type="ECO:0000259" key="6">
    <source>
        <dbReference type="Pfam" id="PF08704"/>
    </source>
</evidence>
<dbReference type="PANTHER" id="PTHR12133:SF1">
    <property type="entry name" value="TRNA (ADENINE(58)-N(1))-METHYLTRANSFERASE, MITOCHONDRIAL"/>
    <property type="match status" value="1"/>
</dbReference>
<feature type="compositionally biased region" description="Low complexity" evidence="5">
    <location>
        <begin position="335"/>
        <end position="345"/>
    </location>
</feature>
<feature type="compositionally biased region" description="Basic and acidic residues" evidence="5">
    <location>
        <begin position="324"/>
        <end position="334"/>
    </location>
</feature>
<keyword evidence="1" id="KW-0489">Methyltransferase</keyword>
<dbReference type="RefSeq" id="WP_376838087.1">
    <property type="nucleotide sequence ID" value="NZ_JBHMAU010000018.1"/>
</dbReference>
<keyword evidence="2" id="KW-0808">Transferase</keyword>
<evidence type="ECO:0000313" key="8">
    <source>
        <dbReference type="Proteomes" id="UP001589707"/>
    </source>
</evidence>
<dbReference type="Proteomes" id="UP001589707">
    <property type="component" value="Unassembled WGS sequence"/>
</dbReference>
<reference evidence="7 8" key="1">
    <citation type="submission" date="2024-09" db="EMBL/GenBank/DDBJ databases">
        <authorList>
            <person name="Sun Q."/>
            <person name="Mori K."/>
        </authorList>
    </citation>
    <scope>NUCLEOTIDE SEQUENCE [LARGE SCALE GENOMIC DNA]</scope>
    <source>
        <strain evidence="7 8">JCM 11683</strain>
    </source>
</reference>
<comment type="caution">
    <text evidence="7">The sequence shown here is derived from an EMBL/GenBank/DDBJ whole genome shotgun (WGS) entry which is preliminary data.</text>
</comment>
<dbReference type="PROSITE" id="PS51620">
    <property type="entry name" value="SAM_TRM61"/>
    <property type="match status" value="1"/>
</dbReference>
<dbReference type="SUPFAM" id="SSF53335">
    <property type="entry name" value="S-adenosyl-L-methionine-dependent methyltransferases"/>
    <property type="match status" value="1"/>
</dbReference>
<accession>A0ABV5WZQ3</accession>